<dbReference type="EMBL" id="HACG01024597">
    <property type="protein sequence ID" value="CEK71462.1"/>
    <property type="molecule type" value="Transcribed_RNA"/>
</dbReference>
<dbReference type="AlphaFoldDB" id="A0A0B6ZSZ6"/>
<organism evidence="1">
    <name type="scientific">Arion vulgaris</name>
    <dbReference type="NCBI Taxonomy" id="1028688"/>
    <lineage>
        <taxon>Eukaryota</taxon>
        <taxon>Metazoa</taxon>
        <taxon>Spiralia</taxon>
        <taxon>Lophotrochozoa</taxon>
        <taxon>Mollusca</taxon>
        <taxon>Gastropoda</taxon>
        <taxon>Heterobranchia</taxon>
        <taxon>Euthyneura</taxon>
        <taxon>Panpulmonata</taxon>
        <taxon>Eupulmonata</taxon>
        <taxon>Stylommatophora</taxon>
        <taxon>Helicina</taxon>
        <taxon>Arionoidea</taxon>
        <taxon>Arionidae</taxon>
        <taxon>Arion</taxon>
    </lineage>
</organism>
<feature type="non-terminal residue" evidence="1">
    <location>
        <position position="58"/>
    </location>
</feature>
<evidence type="ECO:0000313" key="1">
    <source>
        <dbReference type="EMBL" id="CEK71462.1"/>
    </source>
</evidence>
<proteinExistence type="predicted"/>
<gene>
    <name evidence="1" type="primary">ORF78487</name>
</gene>
<name>A0A0B6ZSZ6_9EUPU</name>
<accession>A0A0B6ZSZ6</accession>
<protein>
    <submittedName>
        <fullName evidence="1">Uncharacterized protein</fullName>
    </submittedName>
</protein>
<reference evidence="1" key="1">
    <citation type="submission" date="2014-12" db="EMBL/GenBank/DDBJ databases">
        <title>Insight into the proteome of Arion vulgaris.</title>
        <authorList>
            <person name="Aradska J."/>
            <person name="Bulat T."/>
            <person name="Smidak R."/>
            <person name="Sarate P."/>
            <person name="Gangsoo J."/>
            <person name="Sialana F."/>
            <person name="Bilban M."/>
            <person name="Lubec G."/>
        </authorList>
    </citation>
    <scope>NUCLEOTIDE SEQUENCE</scope>
    <source>
        <tissue evidence="1">Skin</tissue>
    </source>
</reference>
<sequence length="58" mass="6897">MYDMNRNTQRNRKRCLPANDILTAECSGHRKCRCVRQGSKMFLRQSYKSTRTDVGREE</sequence>